<evidence type="ECO:0000256" key="1">
    <source>
        <dbReference type="SAM" id="Coils"/>
    </source>
</evidence>
<comment type="caution">
    <text evidence="3">The sequence shown here is derived from an EMBL/GenBank/DDBJ whole genome shotgun (WGS) entry which is preliminary data.</text>
</comment>
<dbReference type="EMBL" id="UYJE01000684">
    <property type="protein sequence ID" value="VDH95347.1"/>
    <property type="molecule type" value="Genomic_DNA"/>
</dbReference>
<dbReference type="AlphaFoldDB" id="A0A8B6BUT1"/>
<organism evidence="3 4">
    <name type="scientific">Mytilus galloprovincialis</name>
    <name type="common">Mediterranean mussel</name>
    <dbReference type="NCBI Taxonomy" id="29158"/>
    <lineage>
        <taxon>Eukaryota</taxon>
        <taxon>Metazoa</taxon>
        <taxon>Spiralia</taxon>
        <taxon>Lophotrochozoa</taxon>
        <taxon>Mollusca</taxon>
        <taxon>Bivalvia</taxon>
        <taxon>Autobranchia</taxon>
        <taxon>Pteriomorphia</taxon>
        <taxon>Mytilida</taxon>
        <taxon>Mytiloidea</taxon>
        <taxon>Mytilidae</taxon>
        <taxon>Mytilinae</taxon>
        <taxon>Mytilus</taxon>
    </lineage>
</organism>
<dbReference type="InterPro" id="IPR041249">
    <property type="entry name" value="HEPN_DZIP3"/>
</dbReference>
<evidence type="ECO:0000313" key="3">
    <source>
        <dbReference type="EMBL" id="VDH95347.1"/>
    </source>
</evidence>
<protein>
    <recommendedName>
        <fullName evidence="2">DZIP3-like HEPN domain-containing protein</fullName>
    </recommendedName>
</protein>
<evidence type="ECO:0000259" key="2">
    <source>
        <dbReference type="Pfam" id="PF18738"/>
    </source>
</evidence>
<keyword evidence="4" id="KW-1185">Reference proteome</keyword>
<gene>
    <name evidence="3" type="ORF">MGAL_10B056405</name>
</gene>
<evidence type="ECO:0000313" key="4">
    <source>
        <dbReference type="Proteomes" id="UP000596742"/>
    </source>
</evidence>
<keyword evidence="1" id="KW-0175">Coiled coil</keyword>
<reference evidence="3" key="1">
    <citation type="submission" date="2018-11" db="EMBL/GenBank/DDBJ databases">
        <authorList>
            <person name="Alioto T."/>
            <person name="Alioto T."/>
        </authorList>
    </citation>
    <scope>NUCLEOTIDE SEQUENCE</scope>
</reference>
<feature type="domain" description="DZIP3-like HEPN" evidence="2">
    <location>
        <begin position="42"/>
        <end position="184"/>
    </location>
</feature>
<dbReference type="Proteomes" id="UP000596742">
    <property type="component" value="Unassembled WGS sequence"/>
</dbReference>
<proteinExistence type="predicted"/>
<feature type="coiled-coil region" evidence="1">
    <location>
        <begin position="330"/>
        <end position="364"/>
    </location>
</feature>
<feature type="coiled-coil region" evidence="1">
    <location>
        <begin position="235"/>
        <end position="262"/>
    </location>
</feature>
<dbReference type="Pfam" id="PF18738">
    <property type="entry name" value="HEPN_DZIP3"/>
    <property type="match status" value="1"/>
</dbReference>
<name>A0A8B6BUT1_MYTGA</name>
<dbReference type="OrthoDB" id="6196475at2759"/>
<sequence>MVSKEEENFLRIVYLNYRVATEALTNFFDKKHPNLSADLNIPENKTKLHSLYKTPGGKKPVLYRGQWNTLYPTTEATIVTSADLDLNLIVFLLRNLPPVLTEPKTGFDKLPHPNDKRDGANIARLKYYKNLCVSHSKNGTLPDTDFVRIWSELEQAITGLDNSHATAASLKDAKTKMLDNSMVQMLSTQLQLVTKVSSFEEELKHISSHIDKDVQERKQLKQITETLHEKMNIKEDSFEKEFEKCKDNVDRLSERLNTSEVQMYERVESIETYLEELQKLQQSLDLQFTRIKTIAIESKKEKEDFVKDVQSLCSLIQVDITKHEERISALENSSGTLQEIQRDVDSLKRKLDTLKEEIKKQVEDHIPPHIRGMHNCNLLSLYCQ</sequence>
<accession>A0A8B6BUT1</accession>